<evidence type="ECO:0000313" key="9">
    <source>
        <dbReference type="Proteomes" id="UP001141806"/>
    </source>
</evidence>
<evidence type="ECO:0000313" key="8">
    <source>
        <dbReference type="EMBL" id="KAJ4969052.1"/>
    </source>
</evidence>
<organism evidence="8 9">
    <name type="scientific">Protea cynaroides</name>
    <dbReference type="NCBI Taxonomy" id="273540"/>
    <lineage>
        <taxon>Eukaryota</taxon>
        <taxon>Viridiplantae</taxon>
        <taxon>Streptophyta</taxon>
        <taxon>Embryophyta</taxon>
        <taxon>Tracheophyta</taxon>
        <taxon>Spermatophyta</taxon>
        <taxon>Magnoliopsida</taxon>
        <taxon>Proteales</taxon>
        <taxon>Proteaceae</taxon>
        <taxon>Protea</taxon>
    </lineage>
</organism>
<evidence type="ECO:0000256" key="5">
    <source>
        <dbReference type="ARBA" id="ARBA00022729"/>
    </source>
</evidence>
<comment type="similarity">
    <text evidence="2 6">Belongs to the plant self-incompatibility (S1) protein family.</text>
</comment>
<feature type="chain" id="PRO_5040542186" description="S-protein homolog" evidence="6">
    <location>
        <begin position="19"/>
        <end position="296"/>
    </location>
</feature>
<name>A0A9Q0KEL6_9MAGN</name>
<dbReference type="GO" id="GO:0060320">
    <property type="term" value="P:rejection of self pollen"/>
    <property type="evidence" value="ECO:0007669"/>
    <property type="project" value="UniProtKB-KW"/>
</dbReference>
<evidence type="ECO:0000256" key="6">
    <source>
        <dbReference type="RuleBase" id="RU367044"/>
    </source>
</evidence>
<comment type="subcellular location">
    <subcellularLocation>
        <location evidence="1 6">Secreted</location>
    </subcellularLocation>
</comment>
<keyword evidence="3 6" id="KW-0713">Self-incompatibility</keyword>
<dbReference type="EMBL" id="JAMYWD010000006">
    <property type="protein sequence ID" value="KAJ4969052.1"/>
    <property type="molecule type" value="Genomic_DNA"/>
</dbReference>
<keyword evidence="5 6" id="KW-0732">Signal</keyword>
<dbReference type="GO" id="GO:0005576">
    <property type="term" value="C:extracellular region"/>
    <property type="evidence" value="ECO:0007669"/>
    <property type="project" value="UniProtKB-SubCell"/>
</dbReference>
<evidence type="ECO:0000256" key="3">
    <source>
        <dbReference type="ARBA" id="ARBA00022471"/>
    </source>
</evidence>
<protein>
    <recommendedName>
        <fullName evidence="6">S-protein homolog</fullName>
    </recommendedName>
</protein>
<reference evidence="8" key="1">
    <citation type="journal article" date="2023" name="Plant J.">
        <title>The genome of the king protea, Protea cynaroides.</title>
        <authorList>
            <person name="Chang J."/>
            <person name="Duong T.A."/>
            <person name="Schoeman C."/>
            <person name="Ma X."/>
            <person name="Roodt D."/>
            <person name="Barker N."/>
            <person name="Li Z."/>
            <person name="Van de Peer Y."/>
            <person name="Mizrachi E."/>
        </authorList>
    </citation>
    <scope>NUCLEOTIDE SEQUENCE</scope>
    <source>
        <tissue evidence="8">Young leaves</tissue>
    </source>
</reference>
<proteinExistence type="inferred from homology"/>
<evidence type="ECO:0000256" key="2">
    <source>
        <dbReference type="ARBA" id="ARBA00005581"/>
    </source>
</evidence>
<dbReference type="InterPro" id="IPR010264">
    <property type="entry name" value="Self-incomp_S1"/>
</dbReference>
<dbReference type="Pfam" id="PF05938">
    <property type="entry name" value="Self-incomp_S1"/>
    <property type="match status" value="2"/>
</dbReference>
<evidence type="ECO:0000256" key="1">
    <source>
        <dbReference type="ARBA" id="ARBA00004613"/>
    </source>
</evidence>
<accession>A0A9Q0KEL6</accession>
<feature type="signal peptide" evidence="6">
    <location>
        <begin position="1"/>
        <end position="18"/>
    </location>
</feature>
<dbReference type="PANTHER" id="PTHR31232:SF156">
    <property type="entry name" value="PLANT SELF-INCOMPATIBILITY PROTEIN S1 FAMILY-RELATED"/>
    <property type="match status" value="1"/>
</dbReference>
<comment type="caution">
    <text evidence="8">The sequence shown here is derived from an EMBL/GenBank/DDBJ whole genome shotgun (WGS) entry which is preliminary data.</text>
</comment>
<sequence length="296" mass="34484">MNTLKLILVLAFSTFILSEPYFVQGKYHVHVINDLGPNQILNLHCKSKDDDLGFHTLGYGQEFSWKFNMNIIYTTLFWCNMDWGIKHGSFQIFYEGDQFESCGDGADFGGDCFRKLRSPLLLLKRCVEETADVIRALEEATTTESAMIDGHQVRRYVSYENDEEDEVAKRLRRNQLMRQLKVKTKWEECGLIAGKKAIENFDLGSDRFSKKQKLWYGQEFSWSFHINFAMSTLYWCDFQWGGYVQGSFEIYDARKELLKKSNLHFRKVRQDGIYFSDNSGSDEPHAVDPWPPSSSN</sequence>
<dbReference type="AlphaFoldDB" id="A0A9Q0KEL6"/>
<keyword evidence="9" id="KW-1185">Reference proteome</keyword>
<dbReference type="Proteomes" id="UP001141806">
    <property type="component" value="Unassembled WGS sequence"/>
</dbReference>
<dbReference type="PANTHER" id="PTHR31232">
    <property type="match status" value="1"/>
</dbReference>
<evidence type="ECO:0000256" key="7">
    <source>
        <dbReference type="SAM" id="MobiDB-lite"/>
    </source>
</evidence>
<evidence type="ECO:0000256" key="4">
    <source>
        <dbReference type="ARBA" id="ARBA00022525"/>
    </source>
</evidence>
<keyword evidence="4 6" id="KW-0964">Secreted</keyword>
<gene>
    <name evidence="8" type="ORF">NE237_015753</name>
</gene>
<dbReference type="OrthoDB" id="843380at2759"/>
<feature type="region of interest" description="Disordered" evidence="7">
    <location>
        <begin position="276"/>
        <end position="296"/>
    </location>
</feature>